<dbReference type="FunFam" id="3.30.300.30:FF:000008">
    <property type="entry name" value="2,3-dihydroxybenzoate-AMP ligase"/>
    <property type="match status" value="1"/>
</dbReference>
<feature type="domain" description="AMP-binding enzyme C-terminal" evidence="7">
    <location>
        <begin position="443"/>
        <end position="518"/>
    </location>
</feature>
<dbReference type="Proteomes" id="UP000265848">
    <property type="component" value="Unassembled WGS sequence"/>
</dbReference>
<dbReference type="Gene3D" id="3.40.50.12780">
    <property type="entry name" value="N-terminal domain of ligase-like"/>
    <property type="match status" value="1"/>
</dbReference>
<dbReference type="EC" id="6.2.1.44" evidence="4"/>
<dbReference type="InterPro" id="IPR045851">
    <property type="entry name" value="AMP-bd_C_sf"/>
</dbReference>
<evidence type="ECO:0000313" key="9">
    <source>
        <dbReference type="Proteomes" id="UP000265848"/>
    </source>
</evidence>
<feature type="domain" description="AMP-dependent synthetase/ligase" evidence="6">
    <location>
        <begin position="2"/>
        <end position="392"/>
    </location>
</feature>
<keyword evidence="2 8" id="KW-0436">Ligase</keyword>
<dbReference type="Pfam" id="PF13193">
    <property type="entry name" value="AMP-binding_C"/>
    <property type="match status" value="1"/>
</dbReference>
<dbReference type="GO" id="GO:0031956">
    <property type="term" value="F:medium-chain fatty acid-CoA ligase activity"/>
    <property type="evidence" value="ECO:0007669"/>
    <property type="project" value="TreeGrafter"/>
</dbReference>
<proteinExistence type="inferred from homology"/>
<evidence type="ECO:0000259" key="6">
    <source>
        <dbReference type="Pfam" id="PF00501"/>
    </source>
</evidence>
<comment type="catalytic activity">
    <reaction evidence="3">
        <text>3-(methylsulfanyl)propanoate + ATP + CoA = 3-(methylsulfanyl)propanoyl-CoA + AMP + diphosphate</text>
        <dbReference type="Rhea" id="RHEA:43052"/>
        <dbReference type="ChEBI" id="CHEBI:30616"/>
        <dbReference type="ChEBI" id="CHEBI:33019"/>
        <dbReference type="ChEBI" id="CHEBI:49016"/>
        <dbReference type="ChEBI" id="CHEBI:57287"/>
        <dbReference type="ChEBI" id="CHEBI:82815"/>
        <dbReference type="ChEBI" id="CHEBI:456215"/>
        <dbReference type="EC" id="6.2.1.44"/>
    </reaction>
    <physiologicalReaction direction="left-to-right" evidence="3">
        <dbReference type="Rhea" id="RHEA:43053"/>
    </physiologicalReaction>
</comment>
<accession>A0A399J638</accession>
<dbReference type="PROSITE" id="PS00455">
    <property type="entry name" value="AMP_BINDING"/>
    <property type="match status" value="1"/>
</dbReference>
<dbReference type="GO" id="GO:0006631">
    <property type="term" value="P:fatty acid metabolic process"/>
    <property type="evidence" value="ECO:0007669"/>
    <property type="project" value="TreeGrafter"/>
</dbReference>
<comment type="caution">
    <text evidence="8">The sequence shown here is derived from an EMBL/GenBank/DDBJ whole genome shotgun (WGS) entry which is preliminary data.</text>
</comment>
<evidence type="ECO:0000256" key="2">
    <source>
        <dbReference type="ARBA" id="ARBA00022598"/>
    </source>
</evidence>
<gene>
    <name evidence="8" type="ORF">DL237_05645</name>
</gene>
<organism evidence="8 9">
    <name type="scientific">Pseudooceanicola sediminis</name>
    <dbReference type="NCBI Taxonomy" id="2211117"/>
    <lineage>
        <taxon>Bacteria</taxon>
        <taxon>Pseudomonadati</taxon>
        <taxon>Pseudomonadota</taxon>
        <taxon>Alphaproteobacteria</taxon>
        <taxon>Rhodobacterales</taxon>
        <taxon>Paracoccaceae</taxon>
        <taxon>Pseudooceanicola</taxon>
    </lineage>
</organism>
<evidence type="ECO:0000256" key="5">
    <source>
        <dbReference type="ARBA" id="ARBA00067668"/>
    </source>
</evidence>
<dbReference type="InterPro" id="IPR020845">
    <property type="entry name" value="AMP-binding_CS"/>
</dbReference>
<dbReference type="PANTHER" id="PTHR43201">
    <property type="entry name" value="ACYL-COA SYNTHETASE"/>
    <property type="match status" value="1"/>
</dbReference>
<evidence type="ECO:0000313" key="8">
    <source>
        <dbReference type="EMBL" id="RII39799.1"/>
    </source>
</evidence>
<evidence type="ECO:0000256" key="1">
    <source>
        <dbReference type="ARBA" id="ARBA00006432"/>
    </source>
</evidence>
<dbReference type="InterPro" id="IPR000873">
    <property type="entry name" value="AMP-dep_synth/lig_dom"/>
</dbReference>
<comment type="similarity">
    <text evidence="1">Belongs to the ATP-dependent AMP-binding enzyme family.</text>
</comment>
<keyword evidence="9" id="KW-1185">Reference proteome</keyword>
<dbReference type="AlphaFoldDB" id="A0A399J638"/>
<dbReference type="EMBL" id="QWJJ01000004">
    <property type="protein sequence ID" value="RII39799.1"/>
    <property type="molecule type" value="Genomic_DNA"/>
</dbReference>
<dbReference type="SUPFAM" id="SSF56801">
    <property type="entry name" value="Acetyl-CoA synthetase-like"/>
    <property type="match status" value="1"/>
</dbReference>
<protein>
    <recommendedName>
        <fullName evidence="5">3-methylmercaptopropionyl-CoA ligase</fullName>
        <ecNumber evidence="4">6.2.1.44</ecNumber>
    </recommendedName>
</protein>
<sequence>MLERQAAEHGARPAIVVEDAARGRVDRLSYGELKAASDALARGLMGWGVRPGSHVAVMAPNCVEWVLLEYALASIGAVLVTVNPSLQEDEIGYILGQGKISHLMFAAGYRRYDIAAALVRLMPDLADVRGGVRSGEVLPALTHLALIGAGDARFAASFDDVVALGAGQDLAARRAGVRPGDVVQIQYTSGTTGRPKGAMLTHRSTLNNAWLMGRRAGFRADDVMLSAMPLFHTAGCVCNLMGMLVVGGCLVTMDAFEPERMLALWQAHAATVINGVPTMYARMLDHPRFGDFETGSLRLANTGGTSIPPSLMRRLRDLTGAEPMIVMGMTECSPVITQTDPADDFETRITTAGRALPHTEIRIVDPESRALCAFGEAGELCIRGYLVTVGYFDMPDKTAEALDADGWLLSGDLAVLEETGHLRIVGRLKDMLIRGGENVYPVEIEDCLLGHPDIAQAQVVGVPDADLGEEIYAFVLLREGAALQPEAVRDYVRTRLARHKLPRHVEVVDSFPMTANGKIRKVALRDAAAARVAEMREGSRA</sequence>
<name>A0A399J638_9RHOB</name>
<dbReference type="OrthoDB" id="9803968at2"/>
<evidence type="ECO:0000259" key="7">
    <source>
        <dbReference type="Pfam" id="PF13193"/>
    </source>
</evidence>
<dbReference type="PANTHER" id="PTHR43201:SF5">
    <property type="entry name" value="MEDIUM-CHAIN ACYL-COA LIGASE ACSF2, MITOCHONDRIAL"/>
    <property type="match status" value="1"/>
</dbReference>
<reference evidence="8 9" key="1">
    <citation type="submission" date="2018-08" db="EMBL/GenBank/DDBJ databases">
        <title>Pseudooceanicola sediminis CY03 in the family Rhodobacteracea.</title>
        <authorList>
            <person name="Zhang Y.-J."/>
        </authorList>
    </citation>
    <scope>NUCLEOTIDE SEQUENCE [LARGE SCALE GENOMIC DNA]</scope>
    <source>
        <strain evidence="8 9">CY03</strain>
    </source>
</reference>
<dbReference type="InterPro" id="IPR042099">
    <property type="entry name" value="ANL_N_sf"/>
</dbReference>
<dbReference type="InterPro" id="IPR025110">
    <property type="entry name" value="AMP-bd_C"/>
</dbReference>
<evidence type="ECO:0000256" key="4">
    <source>
        <dbReference type="ARBA" id="ARBA00066616"/>
    </source>
</evidence>
<dbReference type="Gene3D" id="3.30.300.30">
    <property type="match status" value="1"/>
</dbReference>
<evidence type="ECO:0000256" key="3">
    <source>
        <dbReference type="ARBA" id="ARBA00051915"/>
    </source>
</evidence>
<dbReference type="Pfam" id="PF00501">
    <property type="entry name" value="AMP-binding"/>
    <property type="match status" value="1"/>
</dbReference>